<feature type="transmembrane region" description="Helical" evidence="1">
    <location>
        <begin position="6"/>
        <end position="25"/>
    </location>
</feature>
<gene>
    <name evidence="2" type="ORF">C7477_1405</name>
</gene>
<comment type="caution">
    <text evidence="2">The sequence shown here is derived from an EMBL/GenBank/DDBJ whole genome shotgun (WGS) entry which is preliminary data.</text>
</comment>
<dbReference type="RefSeq" id="WP_146226123.1">
    <property type="nucleotide sequence ID" value="NZ_QJTF01000040.1"/>
</dbReference>
<accession>A0A318SZE1</accession>
<proteinExistence type="predicted"/>
<name>A0A318SZE1_9HYPH</name>
<reference evidence="2 3" key="1">
    <citation type="submission" date="2018-06" db="EMBL/GenBank/DDBJ databases">
        <title>Genomic Encyclopedia of Type Strains, Phase III (KMG-III): the genomes of soil and plant-associated and newly described type strains.</title>
        <authorList>
            <person name="Whitman W."/>
        </authorList>
    </citation>
    <scope>NUCLEOTIDE SEQUENCE [LARGE SCALE GENOMIC DNA]</scope>
    <source>
        <strain evidence="2 3">ORS 1419</strain>
    </source>
</reference>
<dbReference type="EMBL" id="QJTF01000040">
    <property type="protein sequence ID" value="PYE85147.1"/>
    <property type="molecule type" value="Genomic_DNA"/>
</dbReference>
<evidence type="ECO:0000313" key="2">
    <source>
        <dbReference type="EMBL" id="PYE85147.1"/>
    </source>
</evidence>
<keyword evidence="1" id="KW-0812">Transmembrane</keyword>
<keyword evidence="3" id="KW-1185">Reference proteome</keyword>
<dbReference type="Proteomes" id="UP000247454">
    <property type="component" value="Unassembled WGS sequence"/>
</dbReference>
<organism evidence="2 3">
    <name type="scientific">Phyllobacterium leguminum</name>
    <dbReference type="NCBI Taxonomy" id="314237"/>
    <lineage>
        <taxon>Bacteria</taxon>
        <taxon>Pseudomonadati</taxon>
        <taxon>Pseudomonadota</taxon>
        <taxon>Alphaproteobacteria</taxon>
        <taxon>Hyphomicrobiales</taxon>
        <taxon>Phyllobacteriaceae</taxon>
        <taxon>Phyllobacterium</taxon>
    </lineage>
</organism>
<sequence length="130" mass="14146">MIFSGVILSVILLGVTFFGGVFYATQKSGVVKIVLKNDSANEVILGYKIKESFGPASHFEHMVKPNGQLVFNVGINSDADLTVFSRREGNTSEASEYVTRGYPVTILTPPTFIASFQNNIVSISKMAARH</sequence>
<dbReference type="AlphaFoldDB" id="A0A318SZE1"/>
<evidence type="ECO:0000313" key="3">
    <source>
        <dbReference type="Proteomes" id="UP000247454"/>
    </source>
</evidence>
<keyword evidence="1" id="KW-0472">Membrane</keyword>
<evidence type="ECO:0000256" key="1">
    <source>
        <dbReference type="SAM" id="Phobius"/>
    </source>
</evidence>
<protein>
    <submittedName>
        <fullName evidence="2">Uncharacterized protein</fullName>
    </submittedName>
</protein>
<keyword evidence="1" id="KW-1133">Transmembrane helix</keyword>